<dbReference type="GO" id="GO:0003677">
    <property type="term" value="F:DNA binding"/>
    <property type="evidence" value="ECO:0007669"/>
    <property type="project" value="UniProtKB-KW"/>
</dbReference>
<keyword evidence="8" id="KW-0238">DNA-binding</keyword>
<feature type="domain" description="C2H2-type" evidence="14">
    <location>
        <begin position="654"/>
        <end position="682"/>
    </location>
</feature>
<evidence type="ECO:0000256" key="8">
    <source>
        <dbReference type="ARBA" id="ARBA00023125"/>
    </source>
</evidence>
<evidence type="ECO:0000256" key="1">
    <source>
        <dbReference type="ARBA" id="ARBA00004123"/>
    </source>
</evidence>
<feature type="domain" description="C2H2-type" evidence="14">
    <location>
        <begin position="544"/>
        <end position="567"/>
    </location>
</feature>
<evidence type="ECO:0000256" key="6">
    <source>
        <dbReference type="ARBA" id="ARBA00022833"/>
    </source>
</evidence>
<name>A0AAJ8AXU3_LATCA</name>
<keyword evidence="7" id="KW-0805">Transcription regulation</keyword>
<dbReference type="InterPro" id="IPR050636">
    <property type="entry name" value="C2H2-ZF_domain-containing"/>
</dbReference>
<evidence type="ECO:0000256" key="11">
    <source>
        <dbReference type="PROSITE-ProRule" id="PRU00042"/>
    </source>
</evidence>
<dbReference type="FunFam" id="3.30.160.60:FF:000100">
    <property type="entry name" value="Zinc finger 45-like"/>
    <property type="match status" value="2"/>
</dbReference>
<feature type="domain" description="C2H2-type" evidence="14">
    <location>
        <begin position="598"/>
        <end position="625"/>
    </location>
</feature>
<feature type="domain" description="C2H2-type" evidence="14">
    <location>
        <begin position="626"/>
        <end position="653"/>
    </location>
</feature>
<dbReference type="FunFam" id="3.30.160.60:FF:000710">
    <property type="entry name" value="Zinc finger protein 768"/>
    <property type="match status" value="1"/>
</dbReference>
<keyword evidence="9" id="KW-0804">Transcription</keyword>
<dbReference type="InterPro" id="IPR036236">
    <property type="entry name" value="Znf_C2H2_sf"/>
</dbReference>
<feature type="chain" id="PRO_5042564827" evidence="13">
    <location>
        <begin position="30"/>
        <end position="830"/>
    </location>
</feature>
<comment type="similarity">
    <text evidence="2">Belongs to the krueppel C2H2-type zinc-finger protein family.</text>
</comment>
<dbReference type="PANTHER" id="PTHR47772">
    <property type="entry name" value="ZINC FINGER PROTEIN 200"/>
    <property type="match status" value="1"/>
</dbReference>
<keyword evidence="10" id="KW-0539">Nucleus</keyword>
<dbReference type="GeneID" id="108885277"/>
<dbReference type="FunFam" id="3.30.160.60:FF:002737">
    <property type="entry name" value="AGAP008430-PA"/>
    <property type="match status" value="1"/>
</dbReference>
<sequence>MEDNSKGKCSCLPLSALRLLVSPLQLVSAAVWQTIQHKVVADYGMLEEFVSMVTDIVPELLTIRQRAQLTLGLRARLILELCQFEASADSEIVQPHLDRLQTLTEAWAMEAGATNVEVPNSNFVDLVKNMLKNPDQRENFFQKVFPEEFGPTFDEALHTLMWLLLSRLEKFLPLQTFQQVASMFDEVSSVLVDCLESASRCEELRTVLQYRKDLSRLDHNDGSLDYTCIISALKLPTTKRTETHKTHTEHQTSEVRTDYIENVNLPQCQAEDASRLLKQCYVKLERLETPLLSQSRAVRRNRGLKMKKILLREKRGVCKEALSACKPASRKTKPPSRAPPDVSDCEDLGSSYMAPISHCSDDDSWSFYSDEDSRHNTASGSASMADSWSHYSDDASSLVTAVSSPTGFDSSSGLSDEDLPLMGPKILSASSRKLGVSDIKGSTPKKKGKVYCFICKEHVSTGLKSHMKTHFPTGDYACPRCDSRFKLFSSFKMHMCRTCYEYSKQQVDPEKPDEAKNLYKCDKCQEAFRYQVSLERHKLTHNELYCSVCRKVLRDTATLARHKASHTLFQCTRCEETFTLFMPLLRHCENIHNISRPFKCNHCPKTLPKLRFLILHEWTHTGHLPFQCAQCGCRFKSDADLIYHERVHTKEKPYLCAECGKTFSQNSNLLRHLNLIHSEFRDEKRHACSQCEKSFKEKGSLKKHQRTKHLNELFRHPCPYCGKIVSATTLARHKLMHTGERPFKCTVPECDKHFRSTSEVKKHVLIQHTTERPYKCDVCGKGFIKMCFLNAHAKIHSGEKPFVCQICGKAFPKLYSMQRHKKLVHSFVTH</sequence>
<dbReference type="InterPro" id="IPR029400">
    <property type="entry name" value="TINF2_N"/>
</dbReference>
<evidence type="ECO:0000256" key="5">
    <source>
        <dbReference type="ARBA" id="ARBA00022771"/>
    </source>
</evidence>
<reference evidence="16" key="1">
    <citation type="submission" date="2025-08" db="UniProtKB">
        <authorList>
            <consortium name="RefSeq"/>
        </authorList>
    </citation>
    <scope>IDENTIFICATION</scope>
    <source>
        <tissue evidence="16">Brain</tissue>
    </source>
</reference>
<evidence type="ECO:0000256" key="9">
    <source>
        <dbReference type="ARBA" id="ARBA00023163"/>
    </source>
</evidence>
<organism evidence="15 16">
    <name type="scientific">Lates calcarifer</name>
    <name type="common">Barramundi</name>
    <name type="synonym">Holocentrus calcarifer</name>
    <dbReference type="NCBI Taxonomy" id="8187"/>
    <lineage>
        <taxon>Eukaryota</taxon>
        <taxon>Metazoa</taxon>
        <taxon>Chordata</taxon>
        <taxon>Craniata</taxon>
        <taxon>Vertebrata</taxon>
        <taxon>Euteleostomi</taxon>
        <taxon>Actinopterygii</taxon>
        <taxon>Neopterygii</taxon>
        <taxon>Teleostei</taxon>
        <taxon>Neoteleostei</taxon>
        <taxon>Acanthomorphata</taxon>
        <taxon>Carangaria</taxon>
        <taxon>Carangaria incertae sedis</taxon>
        <taxon>Centropomidae</taxon>
        <taxon>Lates</taxon>
    </lineage>
</organism>
<feature type="domain" description="C2H2-type" evidence="14">
    <location>
        <begin position="569"/>
        <end position="597"/>
    </location>
</feature>
<proteinExistence type="inferred from homology"/>
<evidence type="ECO:0000259" key="14">
    <source>
        <dbReference type="PROSITE" id="PS50157"/>
    </source>
</evidence>
<dbReference type="GO" id="GO:0005634">
    <property type="term" value="C:nucleus"/>
    <property type="evidence" value="ECO:0007669"/>
    <property type="project" value="UniProtKB-SubCell"/>
</dbReference>
<dbReference type="SMART" id="SM00355">
    <property type="entry name" value="ZnF_C2H2"/>
    <property type="match status" value="13"/>
</dbReference>
<evidence type="ECO:0000256" key="10">
    <source>
        <dbReference type="ARBA" id="ARBA00023242"/>
    </source>
</evidence>
<dbReference type="InterPro" id="IPR013087">
    <property type="entry name" value="Znf_C2H2_type"/>
</dbReference>
<dbReference type="PROSITE" id="PS50157">
    <property type="entry name" value="ZINC_FINGER_C2H2_2"/>
    <property type="match status" value="11"/>
</dbReference>
<feature type="region of interest" description="Disordered" evidence="12">
    <location>
        <begin position="326"/>
        <end position="347"/>
    </location>
</feature>
<dbReference type="Pfam" id="PF00096">
    <property type="entry name" value="zf-C2H2"/>
    <property type="match status" value="4"/>
</dbReference>
<feature type="domain" description="C2H2-type" evidence="14">
    <location>
        <begin position="686"/>
        <end position="714"/>
    </location>
</feature>
<dbReference type="FunFam" id="3.30.160.60:FF:000446">
    <property type="entry name" value="Zinc finger protein"/>
    <property type="match status" value="1"/>
</dbReference>
<evidence type="ECO:0000256" key="2">
    <source>
        <dbReference type="ARBA" id="ARBA00006991"/>
    </source>
</evidence>
<dbReference type="AlphaFoldDB" id="A0AAJ8AXU3"/>
<dbReference type="KEGG" id="lcf:108885277"/>
<keyword evidence="4" id="KW-0677">Repeat</keyword>
<evidence type="ECO:0000313" key="16">
    <source>
        <dbReference type="RefSeq" id="XP_050922314.1"/>
    </source>
</evidence>
<keyword evidence="6" id="KW-0862">Zinc</keyword>
<evidence type="ECO:0000256" key="13">
    <source>
        <dbReference type="SAM" id="SignalP"/>
    </source>
</evidence>
<evidence type="ECO:0000256" key="4">
    <source>
        <dbReference type="ARBA" id="ARBA00022737"/>
    </source>
</evidence>
<dbReference type="Proteomes" id="UP000694890">
    <property type="component" value="Linkage group LG23"/>
</dbReference>
<dbReference type="PANTHER" id="PTHR47772:SF13">
    <property type="entry name" value="GASTRULA ZINC FINGER PROTEIN XLCGF49.1-LIKE-RELATED"/>
    <property type="match status" value="1"/>
</dbReference>
<dbReference type="RefSeq" id="XP_050922314.1">
    <property type="nucleotide sequence ID" value="XM_051066357.1"/>
</dbReference>
<keyword evidence="3" id="KW-0479">Metal-binding</keyword>
<protein>
    <submittedName>
        <fullName evidence="16">LOW QUALITY PROTEIN: zinc finger protein 354B</fullName>
    </submittedName>
</protein>
<dbReference type="PROSITE" id="PS00028">
    <property type="entry name" value="ZINC_FINGER_C2H2_1"/>
    <property type="match status" value="10"/>
</dbReference>
<keyword evidence="5 11" id="KW-0863">Zinc-finger</keyword>
<feature type="domain" description="C2H2-type" evidence="14">
    <location>
        <begin position="743"/>
        <end position="773"/>
    </location>
</feature>
<feature type="domain" description="C2H2-type" evidence="14">
    <location>
        <begin position="802"/>
        <end position="826"/>
    </location>
</feature>
<dbReference type="Pfam" id="PF14973">
    <property type="entry name" value="TINF2_N"/>
    <property type="match status" value="1"/>
</dbReference>
<keyword evidence="13" id="KW-0732">Signal</keyword>
<evidence type="ECO:0000256" key="3">
    <source>
        <dbReference type="ARBA" id="ARBA00022723"/>
    </source>
</evidence>
<evidence type="ECO:0000313" key="15">
    <source>
        <dbReference type="Proteomes" id="UP000694890"/>
    </source>
</evidence>
<feature type="domain" description="C2H2-type" evidence="14">
    <location>
        <begin position="716"/>
        <end position="742"/>
    </location>
</feature>
<feature type="domain" description="C2H2-type" evidence="14">
    <location>
        <begin position="519"/>
        <end position="541"/>
    </location>
</feature>
<dbReference type="Gene3D" id="3.30.160.60">
    <property type="entry name" value="Classic Zinc Finger"/>
    <property type="match status" value="10"/>
</dbReference>
<feature type="domain" description="C2H2-type" evidence="14">
    <location>
        <begin position="774"/>
        <end position="801"/>
    </location>
</feature>
<accession>A0AAJ8AXU3</accession>
<evidence type="ECO:0000256" key="12">
    <source>
        <dbReference type="SAM" id="MobiDB-lite"/>
    </source>
</evidence>
<dbReference type="GO" id="GO:0008270">
    <property type="term" value="F:zinc ion binding"/>
    <property type="evidence" value="ECO:0007669"/>
    <property type="project" value="UniProtKB-KW"/>
</dbReference>
<evidence type="ECO:0000256" key="7">
    <source>
        <dbReference type="ARBA" id="ARBA00023015"/>
    </source>
</evidence>
<dbReference type="SUPFAM" id="SSF57667">
    <property type="entry name" value="beta-beta-alpha zinc fingers"/>
    <property type="match status" value="7"/>
</dbReference>
<feature type="signal peptide" evidence="13">
    <location>
        <begin position="1"/>
        <end position="29"/>
    </location>
</feature>
<dbReference type="CDD" id="cd11657">
    <property type="entry name" value="TIN2_N"/>
    <property type="match status" value="1"/>
</dbReference>
<comment type="subcellular location">
    <subcellularLocation>
        <location evidence="1">Nucleus</location>
    </subcellularLocation>
</comment>
<gene>
    <name evidence="16" type="primary">LOC108885277</name>
</gene>